<reference evidence="4" key="1">
    <citation type="journal article" date="2019" name="Int. J. Syst. Evol. Microbiol.">
        <title>The Global Catalogue of Microorganisms (GCM) 10K type strain sequencing project: providing services to taxonomists for standard genome sequencing and annotation.</title>
        <authorList>
            <consortium name="The Broad Institute Genomics Platform"/>
            <consortium name="The Broad Institute Genome Sequencing Center for Infectious Disease"/>
            <person name="Wu L."/>
            <person name="Ma J."/>
        </authorList>
    </citation>
    <scope>NUCLEOTIDE SEQUENCE [LARGE SCALE GENOMIC DNA]</scope>
    <source>
        <strain evidence="4">JCM 18541</strain>
    </source>
</reference>
<dbReference type="Pfam" id="PF19877">
    <property type="entry name" value="DUF6350"/>
    <property type="match status" value="1"/>
</dbReference>
<evidence type="ECO:0008006" key="5">
    <source>
        <dbReference type="Google" id="ProtNLM"/>
    </source>
</evidence>
<feature type="transmembrane region" description="Helical" evidence="2">
    <location>
        <begin position="80"/>
        <end position="102"/>
    </location>
</feature>
<evidence type="ECO:0000256" key="2">
    <source>
        <dbReference type="SAM" id="Phobius"/>
    </source>
</evidence>
<feature type="compositionally biased region" description="Acidic residues" evidence="1">
    <location>
        <begin position="514"/>
        <end position="530"/>
    </location>
</feature>
<name>A0ABP9BLX4_9MICC</name>
<feature type="transmembrane region" description="Helical" evidence="2">
    <location>
        <begin position="123"/>
        <end position="140"/>
    </location>
</feature>
<feature type="compositionally biased region" description="Basic residues" evidence="1">
    <location>
        <begin position="439"/>
        <end position="448"/>
    </location>
</feature>
<feature type="compositionally biased region" description="Basic residues" evidence="1">
    <location>
        <begin position="536"/>
        <end position="550"/>
    </location>
</feature>
<proteinExistence type="predicted"/>
<feature type="transmembrane region" description="Helical" evidence="2">
    <location>
        <begin position="351"/>
        <end position="377"/>
    </location>
</feature>
<keyword evidence="4" id="KW-1185">Reference proteome</keyword>
<gene>
    <name evidence="3" type="ORF">GCM10023352_16150</name>
</gene>
<protein>
    <recommendedName>
        <fullName evidence="5">Glycosyltransferase</fullName>
    </recommendedName>
</protein>
<keyword evidence="2" id="KW-0812">Transmembrane</keyword>
<feature type="transmembrane region" description="Helical" evidence="2">
    <location>
        <begin position="152"/>
        <end position="171"/>
    </location>
</feature>
<feature type="transmembrane region" description="Helical" evidence="2">
    <location>
        <begin position="21"/>
        <end position="43"/>
    </location>
</feature>
<feature type="transmembrane region" description="Helical" evidence="2">
    <location>
        <begin position="236"/>
        <end position="257"/>
    </location>
</feature>
<feature type="transmembrane region" description="Helical" evidence="2">
    <location>
        <begin position="264"/>
        <end position="286"/>
    </location>
</feature>
<dbReference type="EMBL" id="BAABKP010000002">
    <property type="protein sequence ID" value="GAA4797303.1"/>
    <property type="molecule type" value="Genomic_DNA"/>
</dbReference>
<evidence type="ECO:0000313" key="4">
    <source>
        <dbReference type="Proteomes" id="UP001500187"/>
    </source>
</evidence>
<feature type="region of interest" description="Disordered" evidence="1">
    <location>
        <begin position="439"/>
        <end position="550"/>
    </location>
</feature>
<feature type="transmembrane region" description="Helical" evidence="2">
    <location>
        <begin position="397"/>
        <end position="420"/>
    </location>
</feature>
<keyword evidence="2" id="KW-1133">Transmembrane helix</keyword>
<dbReference type="Proteomes" id="UP001500187">
    <property type="component" value="Unassembled WGS sequence"/>
</dbReference>
<feature type="transmembrane region" description="Helical" evidence="2">
    <location>
        <begin position="306"/>
        <end position="330"/>
    </location>
</feature>
<comment type="caution">
    <text evidence="3">The sequence shown here is derived from an EMBL/GenBank/DDBJ whole genome shotgun (WGS) entry which is preliminary data.</text>
</comment>
<evidence type="ECO:0000256" key="1">
    <source>
        <dbReference type="SAM" id="MobiDB-lite"/>
    </source>
</evidence>
<feature type="transmembrane region" description="Helical" evidence="2">
    <location>
        <begin position="201"/>
        <end position="230"/>
    </location>
</feature>
<organism evidence="3 4">
    <name type="scientific">Rothia endophytica</name>
    <dbReference type="NCBI Taxonomy" id="1324766"/>
    <lineage>
        <taxon>Bacteria</taxon>
        <taxon>Bacillati</taxon>
        <taxon>Actinomycetota</taxon>
        <taxon>Actinomycetes</taxon>
        <taxon>Micrococcales</taxon>
        <taxon>Micrococcaceae</taxon>
        <taxon>Rothia</taxon>
    </lineage>
</organism>
<sequence>MKTPARPPRSLPMPLWLQGAVELALVAALSYLAVVFLLAAVWYTNGFDNSTFAGATSVAGHTWLLVHGVPLAMDIPAQGAFSAISGTMSLMPLGLTLIPLALCYRSGRRLARASYEGQFWQPLLGGMGAYALVSVAISALSTGDYFATSPVFAALIPLWVVALGVLAGGYAESRSLAAMIGVNAADWVKKFSQYSRWAGSYIWAAVRAALVSVLALGAGGALLLALTVFWHWDDVIALYQTLRAGAVGGTALTLLQLGLIPNFVIYAMAWSSGAGFALGTGTSIDLTGTDAGVMPALPILGALPHASYPLGLLALVVPVAAGAVGGWWFFREGENHLDEWFALKIRFRWCSWPLSTLCLAIFSMVPTFTVTALLGWIANGSLGLGRFTEIGPTPLLFGLYAAVLLAAGIMLGLGLAHLLVRDTTGELDRFAEDAANPKTRFKRKRRGQKVASIEAETPETNGEEATGSVRAETREETTDDAAELDSATDAVPEAESVSSEIETGAEETSAPLLPEEEAADTIADTDTEPAEEPKKTFRPVIRRPKSRRRS</sequence>
<dbReference type="InterPro" id="IPR045931">
    <property type="entry name" value="DUF6350"/>
</dbReference>
<accession>A0ABP9BLX4</accession>
<dbReference type="RefSeq" id="WP_345446306.1">
    <property type="nucleotide sequence ID" value="NZ_BAABKP010000002.1"/>
</dbReference>
<evidence type="ECO:0000313" key="3">
    <source>
        <dbReference type="EMBL" id="GAA4797303.1"/>
    </source>
</evidence>
<keyword evidence="2" id="KW-0472">Membrane</keyword>